<feature type="chain" id="PRO_5014649766" evidence="1">
    <location>
        <begin position="17"/>
        <end position="92"/>
    </location>
</feature>
<evidence type="ECO:0000256" key="1">
    <source>
        <dbReference type="SAM" id="SignalP"/>
    </source>
</evidence>
<dbReference type="EMBL" id="GGFJ01012870">
    <property type="protein sequence ID" value="MBW62011.1"/>
    <property type="molecule type" value="Transcribed_RNA"/>
</dbReference>
<feature type="signal peptide" evidence="1">
    <location>
        <begin position="1"/>
        <end position="16"/>
    </location>
</feature>
<dbReference type="AlphaFoldDB" id="A0A2M4CA43"/>
<accession>A0A2M4CA43</accession>
<evidence type="ECO:0000313" key="2">
    <source>
        <dbReference type="EMBL" id="MBW62011.1"/>
    </source>
</evidence>
<keyword evidence="1" id="KW-0732">Signal</keyword>
<proteinExistence type="predicted"/>
<reference evidence="2" key="1">
    <citation type="submission" date="2018-01" db="EMBL/GenBank/DDBJ databases">
        <title>An insight into the sialome of Amazonian anophelines.</title>
        <authorList>
            <person name="Ribeiro J.M."/>
            <person name="Scarpassa V."/>
            <person name="Calvo E."/>
        </authorList>
    </citation>
    <scope>NUCLEOTIDE SEQUENCE</scope>
    <source>
        <tissue evidence="2">Salivary glands</tissue>
    </source>
</reference>
<name>A0A2M4CA43_9DIPT</name>
<protein>
    <submittedName>
        <fullName evidence="2">Putative secreted protein</fullName>
    </submittedName>
</protein>
<sequence>MLLLLLLLLVTWLCSRRSCCSLMQPTVASSQLWKSVASTGSADTTPVGCSSFTSRSFVRVCSSRTILPTSTFSTLLAATNFCCCSYRSEANG</sequence>
<organism evidence="2">
    <name type="scientific">Anopheles marajoara</name>
    <dbReference type="NCBI Taxonomy" id="58244"/>
    <lineage>
        <taxon>Eukaryota</taxon>
        <taxon>Metazoa</taxon>
        <taxon>Ecdysozoa</taxon>
        <taxon>Arthropoda</taxon>
        <taxon>Hexapoda</taxon>
        <taxon>Insecta</taxon>
        <taxon>Pterygota</taxon>
        <taxon>Neoptera</taxon>
        <taxon>Endopterygota</taxon>
        <taxon>Diptera</taxon>
        <taxon>Nematocera</taxon>
        <taxon>Culicoidea</taxon>
        <taxon>Culicidae</taxon>
        <taxon>Anophelinae</taxon>
        <taxon>Anopheles</taxon>
    </lineage>
</organism>